<evidence type="ECO:0000313" key="2">
    <source>
        <dbReference type="EMBL" id="KAJ8301512.1"/>
    </source>
</evidence>
<gene>
    <name evidence="2" type="ORF">KUTeg_020499</name>
</gene>
<evidence type="ECO:0000256" key="1">
    <source>
        <dbReference type="SAM" id="MobiDB-lite"/>
    </source>
</evidence>
<reference evidence="2 3" key="1">
    <citation type="submission" date="2022-12" db="EMBL/GenBank/DDBJ databases">
        <title>Chromosome-level genome of Tegillarca granosa.</title>
        <authorList>
            <person name="Kim J."/>
        </authorList>
    </citation>
    <scope>NUCLEOTIDE SEQUENCE [LARGE SCALE GENOMIC DNA]</scope>
    <source>
        <strain evidence="2">Teg-2019</strain>
        <tissue evidence="2">Adductor muscle</tissue>
    </source>
</reference>
<feature type="region of interest" description="Disordered" evidence="1">
    <location>
        <begin position="32"/>
        <end position="52"/>
    </location>
</feature>
<keyword evidence="3" id="KW-1185">Reference proteome</keyword>
<evidence type="ECO:0000313" key="3">
    <source>
        <dbReference type="Proteomes" id="UP001217089"/>
    </source>
</evidence>
<dbReference type="Proteomes" id="UP001217089">
    <property type="component" value="Unassembled WGS sequence"/>
</dbReference>
<name>A0ABQ9ED68_TEGGR</name>
<dbReference type="EMBL" id="JARBDR010000918">
    <property type="protein sequence ID" value="KAJ8301512.1"/>
    <property type="molecule type" value="Genomic_DNA"/>
</dbReference>
<comment type="caution">
    <text evidence="2">The sequence shown here is derived from an EMBL/GenBank/DDBJ whole genome shotgun (WGS) entry which is preliminary data.</text>
</comment>
<organism evidence="2 3">
    <name type="scientific">Tegillarca granosa</name>
    <name type="common">Malaysian cockle</name>
    <name type="synonym">Anadara granosa</name>
    <dbReference type="NCBI Taxonomy" id="220873"/>
    <lineage>
        <taxon>Eukaryota</taxon>
        <taxon>Metazoa</taxon>
        <taxon>Spiralia</taxon>
        <taxon>Lophotrochozoa</taxon>
        <taxon>Mollusca</taxon>
        <taxon>Bivalvia</taxon>
        <taxon>Autobranchia</taxon>
        <taxon>Pteriomorphia</taxon>
        <taxon>Arcoida</taxon>
        <taxon>Arcoidea</taxon>
        <taxon>Arcidae</taxon>
        <taxon>Tegillarca</taxon>
    </lineage>
</organism>
<protein>
    <submittedName>
        <fullName evidence="2">Uncharacterized protein</fullName>
    </submittedName>
</protein>
<sequence>MSGSFFGGGSHVYPDDDGSYGGCCYCCRSREPSRGRRNGRLSRGRGYDSRRSSLIDIEGGPYVVFGDQSKNKNKDYVRSGDKMYQEAYVSNGRPPVHHKHNQTLVRSNVIHTSVDSGMTSTKTGDYDANGDVYTTDVHKKPAKELHKWLPHTHPIRNINTSTK</sequence>
<proteinExistence type="predicted"/>
<accession>A0ABQ9ED68</accession>